<comment type="subcellular location">
    <subcellularLocation>
        <location evidence="1">Membrane</location>
        <topology evidence="1">Multi-pass membrane protein</topology>
    </subcellularLocation>
</comment>
<feature type="transmembrane region" description="Helical" evidence="7">
    <location>
        <begin position="173"/>
        <end position="196"/>
    </location>
</feature>
<reference evidence="9 10" key="1">
    <citation type="submission" date="2014-09" db="EMBL/GenBank/DDBJ databases">
        <title>Genome sequencing of Methyloceanibacter caenitepidi Gela4.</title>
        <authorList>
            <person name="Takeuchi M."/>
            <person name="Susumu S."/>
            <person name="Kamagata Y."/>
            <person name="Oshima K."/>
            <person name="Hattori M."/>
            <person name="Iwasaki W."/>
        </authorList>
    </citation>
    <scope>NUCLEOTIDE SEQUENCE [LARGE SCALE GENOMIC DNA]</scope>
    <source>
        <strain evidence="9 10">Gela4</strain>
    </source>
</reference>
<dbReference type="CDD" id="cd01115">
    <property type="entry name" value="SLC13_permease"/>
    <property type="match status" value="1"/>
</dbReference>
<dbReference type="PROSITE" id="PS01271">
    <property type="entry name" value="NA_SULFATE"/>
    <property type="match status" value="1"/>
</dbReference>
<dbReference type="GO" id="GO:0008324">
    <property type="term" value="F:monoatomic cation transmembrane transporter activity"/>
    <property type="evidence" value="ECO:0007669"/>
    <property type="project" value="InterPro"/>
</dbReference>
<evidence type="ECO:0000313" key="10">
    <source>
        <dbReference type="Proteomes" id="UP000031643"/>
    </source>
</evidence>
<gene>
    <name evidence="9" type="ORF">GL4_1105</name>
</gene>
<feature type="transmembrane region" description="Helical" evidence="7">
    <location>
        <begin position="450"/>
        <end position="473"/>
    </location>
</feature>
<dbReference type="InterPro" id="IPR031312">
    <property type="entry name" value="Na/sul_symport_CS"/>
</dbReference>
<dbReference type="Gene3D" id="3.30.70.1450">
    <property type="entry name" value="Regulator of K+ conductance, C-terminal domain"/>
    <property type="match status" value="2"/>
</dbReference>
<feature type="transmembrane region" description="Helical" evidence="7">
    <location>
        <begin position="57"/>
        <end position="81"/>
    </location>
</feature>
<keyword evidence="3 7" id="KW-0812">Transmembrane</keyword>
<keyword evidence="4" id="KW-0677">Repeat</keyword>
<evidence type="ECO:0000256" key="5">
    <source>
        <dbReference type="ARBA" id="ARBA00022989"/>
    </source>
</evidence>
<evidence type="ECO:0000259" key="8">
    <source>
        <dbReference type="PROSITE" id="PS51202"/>
    </source>
</evidence>
<feature type="transmembrane region" description="Helical" evidence="7">
    <location>
        <begin position="531"/>
        <end position="549"/>
    </location>
</feature>
<feature type="domain" description="RCK C-terminal" evidence="8">
    <location>
        <begin position="206"/>
        <end position="291"/>
    </location>
</feature>
<dbReference type="InterPro" id="IPR051679">
    <property type="entry name" value="DASS-Related_Transporters"/>
</dbReference>
<protein>
    <recommendedName>
        <fullName evidence="8">RCK C-terminal domain-containing protein</fullName>
    </recommendedName>
</protein>
<dbReference type="STRING" id="1384459.GL4_1105"/>
<dbReference type="Proteomes" id="UP000031643">
    <property type="component" value="Chromosome"/>
</dbReference>
<evidence type="ECO:0000313" key="9">
    <source>
        <dbReference type="EMBL" id="BAQ16565.1"/>
    </source>
</evidence>
<keyword evidence="2" id="KW-0813">Transport</keyword>
<keyword evidence="6 7" id="KW-0472">Membrane</keyword>
<dbReference type="RefSeq" id="WP_052464149.1">
    <property type="nucleotide sequence ID" value="NZ_AP014648.1"/>
</dbReference>
<feature type="transmembrane region" description="Helical" evidence="7">
    <location>
        <begin position="101"/>
        <end position="123"/>
    </location>
</feature>
<dbReference type="Pfam" id="PF03600">
    <property type="entry name" value="CitMHS"/>
    <property type="match status" value="1"/>
</dbReference>
<dbReference type="EMBL" id="AP014648">
    <property type="protein sequence ID" value="BAQ16565.1"/>
    <property type="molecule type" value="Genomic_DNA"/>
</dbReference>
<feature type="transmembrane region" description="Helical" evidence="7">
    <location>
        <begin position="135"/>
        <end position="153"/>
    </location>
</feature>
<dbReference type="InterPro" id="IPR036721">
    <property type="entry name" value="RCK_C_sf"/>
</dbReference>
<evidence type="ECO:0000256" key="7">
    <source>
        <dbReference type="SAM" id="Phobius"/>
    </source>
</evidence>
<evidence type="ECO:0000256" key="1">
    <source>
        <dbReference type="ARBA" id="ARBA00004141"/>
    </source>
</evidence>
<feature type="transmembrane region" description="Helical" evidence="7">
    <location>
        <begin position="485"/>
        <end position="504"/>
    </location>
</feature>
<evidence type="ECO:0000256" key="6">
    <source>
        <dbReference type="ARBA" id="ARBA00023136"/>
    </source>
</evidence>
<feature type="transmembrane region" description="Helical" evidence="7">
    <location>
        <begin position="7"/>
        <end position="23"/>
    </location>
</feature>
<dbReference type="PANTHER" id="PTHR43652:SF2">
    <property type="entry name" value="BASIC AMINO ACID ANTIPORTER YFCC-RELATED"/>
    <property type="match status" value="1"/>
</dbReference>
<accession>A0A0A8K0W8</accession>
<organism evidence="9 10">
    <name type="scientific">Methyloceanibacter caenitepidi</name>
    <dbReference type="NCBI Taxonomy" id="1384459"/>
    <lineage>
        <taxon>Bacteria</taxon>
        <taxon>Pseudomonadati</taxon>
        <taxon>Pseudomonadota</taxon>
        <taxon>Alphaproteobacteria</taxon>
        <taxon>Hyphomicrobiales</taxon>
        <taxon>Hyphomicrobiaceae</taxon>
        <taxon>Methyloceanibacter</taxon>
    </lineage>
</organism>
<dbReference type="AlphaFoldDB" id="A0A0A8K0W8"/>
<dbReference type="KEGG" id="mcg:GL4_1105"/>
<evidence type="ECO:0000256" key="2">
    <source>
        <dbReference type="ARBA" id="ARBA00022448"/>
    </source>
</evidence>
<dbReference type="PROSITE" id="PS51202">
    <property type="entry name" value="RCK_C"/>
    <property type="match status" value="2"/>
</dbReference>
<dbReference type="GO" id="GO:0006813">
    <property type="term" value="P:potassium ion transport"/>
    <property type="evidence" value="ECO:0007669"/>
    <property type="project" value="InterPro"/>
</dbReference>
<feature type="domain" description="RCK C-terminal" evidence="8">
    <location>
        <begin position="299"/>
        <end position="384"/>
    </location>
</feature>
<feature type="transmembrane region" description="Helical" evidence="7">
    <location>
        <begin position="399"/>
        <end position="415"/>
    </location>
</feature>
<dbReference type="HOGENOM" id="CLU_005170_6_1_5"/>
<evidence type="ECO:0000256" key="3">
    <source>
        <dbReference type="ARBA" id="ARBA00022692"/>
    </source>
</evidence>
<feature type="transmembrane region" description="Helical" evidence="7">
    <location>
        <begin position="421"/>
        <end position="438"/>
    </location>
</feature>
<dbReference type="OrthoDB" id="9809303at2"/>
<dbReference type="InterPro" id="IPR004680">
    <property type="entry name" value="Cit_transptr-like_dom"/>
</dbReference>
<dbReference type="PANTHER" id="PTHR43652">
    <property type="entry name" value="BASIC AMINO ACID ANTIPORTER YFCC-RELATED"/>
    <property type="match status" value="1"/>
</dbReference>
<dbReference type="Pfam" id="PF02080">
    <property type="entry name" value="TrkA_C"/>
    <property type="match status" value="1"/>
</dbReference>
<feature type="transmembrane region" description="Helical" evidence="7">
    <location>
        <begin position="29"/>
        <end position="50"/>
    </location>
</feature>
<feature type="transmembrane region" description="Helical" evidence="7">
    <location>
        <begin position="569"/>
        <end position="589"/>
    </location>
</feature>
<name>A0A0A8K0W8_9HYPH</name>
<sequence>MLNLDQAIAFGTLFLAFALFLWGRFRYDVVAMLALLAVTLTGLIPVNAAFSGFAHPAVITVAAVLILSRALQNAGIVDVIVRLLSPLRGSETLQISSQAGLVAVLSSFMNNVGALALMLPVALRNAYRNNYAPARSLMPLAFASLLGGMVTLIGTPPNLIVASFRETETGTAFGMFAFAPVGLAVALAGLAFIIFAGPRLLSADRRGSADDALDVGDYLAEARVQKKGKAWGRTVQEVEKLVDNEARIVGLVQGTKRQVAPAATQKLHARHVLILEGEPDSIKELVDAAGLKLLDSEGLSPHRIESDQVEVAEAVIKPGSRLEGKTPTALTLRRDYGINLLGIARHGRRVRTRLGKIRLQIGDVLLLQGPSETMASTLTELGCLPLAERSLKIDRPRRLLLAGGIFALAIAATVSNLLPVQMAFVAGAVGVVIADIVRPTEIYESIDWPVIVLLGAMIPVGQALETTGGAALIADGMTALGADLAPVWMIALLLVGTMFVSDAINNNATAVLMAPIGFQLAERLQVSPDPFLMAVAVGASCSFLTPIGHQSNTLVMAPGGYLFGDYWRLGLPLQTVIAIVAVPMILIVWPL</sequence>
<keyword evidence="10" id="KW-1185">Reference proteome</keyword>
<proteinExistence type="predicted"/>
<keyword evidence="5 7" id="KW-1133">Transmembrane helix</keyword>
<evidence type="ECO:0000256" key="4">
    <source>
        <dbReference type="ARBA" id="ARBA00022737"/>
    </source>
</evidence>
<dbReference type="SUPFAM" id="SSF116726">
    <property type="entry name" value="TrkA C-terminal domain-like"/>
    <property type="match status" value="2"/>
</dbReference>
<dbReference type="GO" id="GO:0005886">
    <property type="term" value="C:plasma membrane"/>
    <property type="evidence" value="ECO:0007669"/>
    <property type="project" value="TreeGrafter"/>
</dbReference>
<dbReference type="InterPro" id="IPR006037">
    <property type="entry name" value="RCK_C"/>
</dbReference>